<keyword evidence="4" id="KW-1185">Reference proteome</keyword>
<feature type="transmembrane region" description="Helical" evidence="2">
    <location>
        <begin position="209"/>
        <end position="230"/>
    </location>
</feature>
<feature type="compositionally biased region" description="Low complexity" evidence="1">
    <location>
        <begin position="356"/>
        <end position="378"/>
    </location>
</feature>
<evidence type="ECO:0000256" key="2">
    <source>
        <dbReference type="SAM" id="Phobius"/>
    </source>
</evidence>
<dbReference type="Pfam" id="PF19590">
    <property type="entry name" value="TrbL_3"/>
    <property type="match status" value="1"/>
</dbReference>
<feature type="compositionally biased region" description="Gly residues" evidence="1">
    <location>
        <begin position="308"/>
        <end position="321"/>
    </location>
</feature>
<proteinExistence type="predicted"/>
<organism evidence="3 4">
    <name type="scientific">Occultella glacieicola</name>
    <dbReference type="NCBI Taxonomy" id="2518684"/>
    <lineage>
        <taxon>Bacteria</taxon>
        <taxon>Bacillati</taxon>
        <taxon>Actinomycetota</taxon>
        <taxon>Actinomycetes</taxon>
        <taxon>Micrococcales</taxon>
        <taxon>Ruaniaceae</taxon>
        <taxon>Occultella</taxon>
    </lineage>
</organism>
<feature type="transmembrane region" description="Helical" evidence="2">
    <location>
        <begin position="116"/>
        <end position="135"/>
    </location>
</feature>
<feature type="transmembrane region" description="Helical" evidence="2">
    <location>
        <begin position="173"/>
        <end position="197"/>
    </location>
</feature>
<dbReference type="EMBL" id="SMNA01000020">
    <property type="protein sequence ID" value="TDE88152.1"/>
    <property type="molecule type" value="Genomic_DNA"/>
</dbReference>
<name>A0ABY2DXH9_9MICO</name>
<feature type="transmembrane region" description="Helical" evidence="2">
    <location>
        <begin position="58"/>
        <end position="80"/>
    </location>
</feature>
<feature type="compositionally biased region" description="Low complexity" evidence="1">
    <location>
        <begin position="284"/>
        <end position="307"/>
    </location>
</feature>
<reference evidence="3 4" key="1">
    <citation type="submission" date="2019-03" db="EMBL/GenBank/DDBJ databases">
        <title>Genomic features of bacteria from cold environments.</title>
        <authorList>
            <person name="Shen L."/>
        </authorList>
    </citation>
    <scope>NUCLEOTIDE SEQUENCE [LARGE SCALE GENOMIC DNA]</scope>
    <source>
        <strain evidence="4">T3246-1</strain>
    </source>
</reference>
<keyword evidence="2" id="KW-0472">Membrane</keyword>
<comment type="caution">
    <text evidence="3">The sequence shown here is derived from an EMBL/GenBank/DDBJ whole genome shotgun (WGS) entry which is preliminary data.</text>
</comment>
<gene>
    <name evidence="3" type="ORF">EXU48_23820</name>
</gene>
<evidence type="ECO:0000313" key="4">
    <source>
        <dbReference type="Proteomes" id="UP000504882"/>
    </source>
</evidence>
<dbReference type="Proteomes" id="UP000504882">
    <property type="component" value="Unassembled WGS sequence"/>
</dbReference>
<evidence type="ECO:0000313" key="3">
    <source>
        <dbReference type="EMBL" id="TDE88152.1"/>
    </source>
</evidence>
<dbReference type="InterPro" id="IPR045782">
    <property type="entry name" value="TrbL_3"/>
</dbReference>
<sequence length="392" mass="37480">MPTPTLAAFDGENYIPSEAVAFIRDSVWWYTLALAVVAVLIGALRMAWERRGQPLADVLKALVTLVVVSGAGIAAIGLLVTAGDEFSVWVIARSPEGTDFGQNIVMLGGRLTGNDALGAVMVIAAGTGLLLLSLVQIVLLVFRGAMLVLLAGMLPTAAAFTNTPTGSQWFKKYVGWTIAFILYKPIAALIYATAFQLMGIDLAADESGVVTLVQGITLMALALVAMPALMRFVAPAVSAVAGGGGGGAALAGLGSAALAVMPTGAVAAGASGAARTATTAASGAASASSGSSGSSGPQGAAGTSPSGSGNGGTSGGGGQGQPQGASAPPGGQGSGSGGSPTGSSAGGSSGGKSGGEKVAAGASAAGSAAQAASAASGAINNTIESGGPDGSR</sequence>
<keyword evidence="2" id="KW-0812">Transmembrane</keyword>
<feature type="transmembrane region" description="Helical" evidence="2">
    <location>
        <begin position="236"/>
        <end position="260"/>
    </location>
</feature>
<keyword evidence="2" id="KW-1133">Transmembrane helix</keyword>
<feature type="compositionally biased region" description="Gly residues" evidence="1">
    <location>
        <begin position="330"/>
        <end position="353"/>
    </location>
</feature>
<accession>A0ABY2DXH9</accession>
<evidence type="ECO:0000256" key="1">
    <source>
        <dbReference type="SAM" id="MobiDB-lite"/>
    </source>
</evidence>
<evidence type="ECO:0008006" key="5">
    <source>
        <dbReference type="Google" id="ProtNLM"/>
    </source>
</evidence>
<feature type="transmembrane region" description="Helical" evidence="2">
    <location>
        <begin position="140"/>
        <end position="161"/>
    </location>
</feature>
<protein>
    <recommendedName>
        <fullName evidence="5">TrbL/VirB6 plasmid conjugal transfer protein</fullName>
    </recommendedName>
</protein>
<feature type="region of interest" description="Disordered" evidence="1">
    <location>
        <begin position="284"/>
        <end position="392"/>
    </location>
</feature>
<dbReference type="RefSeq" id="WP_207947883.1">
    <property type="nucleotide sequence ID" value="NZ_SMNA01000020.1"/>
</dbReference>
<feature type="transmembrane region" description="Helical" evidence="2">
    <location>
        <begin position="27"/>
        <end position="46"/>
    </location>
</feature>